<comment type="caution">
    <text evidence="2">The sequence shown here is derived from an EMBL/GenBank/DDBJ whole genome shotgun (WGS) entry which is preliminary data.</text>
</comment>
<proteinExistence type="predicted"/>
<feature type="compositionally biased region" description="Polar residues" evidence="1">
    <location>
        <begin position="30"/>
        <end position="46"/>
    </location>
</feature>
<organism evidence="2 3">
    <name type="scientific">Pseudomonas fluorescens</name>
    <dbReference type="NCBI Taxonomy" id="294"/>
    <lineage>
        <taxon>Bacteria</taxon>
        <taxon>Pseudomonadati</taxon>
        <taxon>Pseudomonadota</taxon>
        <taxon>Gammaproteobacteria</taxon>
        <taxon>Pseudomonadales</taxon>
        <taxon>Pseudomonadaceae</taxon>
        <taxon>Pseudomonas</taxon>
    </lineage>
</organism>
<reference evidence="2 3" key="1">
    <citation type="submission" date="2015-05" db="EMBL/GenBank/DDBJ databases">
        <title>A genomic and transcriptomic approach to investigate the blue pigment phenotype in Pseudomonas fluorescens.</title>
        <authorList>
            <person name="Andreani N.A."/>
            <person name="Cardazzo B."/>
        </authorList>
    </citation>
    <scope>NUCLEOTIDE SEQUENCE [LARGE SCALE GENOMIC DNA]</scope>
    <source>
        <strain evidence="2 3">Ps_22</strain>
    </source>
</reference>
<dbReference type="EMBL" id="LCYA01000052">
    <property type="protein sequence ID" value="KWV88203.1"/>
    <property type="molecule type" value="Genomic_DNA"/>
</dbReference>
<accession>A0A109LIJ9</accession>
<sequence>MNLRQHDQHANPGQHAVDHRRRGDAKPAAQAQTPGNQLQEAGQQQDRPQHQHAVLAHQLEHQHRQTRRRAADLQRRAGQPAHHQAADDASDQALGRRHAGRNRDAHAQWQGDQKNNHRGEQLPWQYSFQLSSTHDDSPEAFAGRGKAWLHPWQPPHYPAGKCFRSAL</sequence>
<gene>
    <name evidence="2" type="ORF">PFLmoz3_01098</name>
</gene>
<feature type="region of interest" description="Disordered" evidence="1">
    <location>
        <begin position="1"/>
        <end position="118"/>
    </location>
</feature>
<dbReference type="AlphaFoldDB" id="A0A109LIJ9"/>
<feature type="compositionally biased region" description="Basic and acidic residues" evidence="1">
    <location>
        <begin position="58"/>
        <end position="75"/>
    </location>
</feature>
<protein>
    <submittedName>
        <fullName evidence="2">Uncharacterized protein</fullName>
    </submittedName>
</protein>
<evidence type="ECO:0000256" key="1">
    <source>
        <dbReference type="SAM" id="MobiDB-lite"/>
    </source>
</evidence>
<evidence type="ECO:0000313" key="3">
    <source>
        <dbReference type="Proteomes" id="UP000061348"/>
    </source>
</evidence>
<name>A0A109LIJ9_PSEFL</name>
<dbReference type="Proteomes" id="UP000061348">
    <property type="component" value="Unassembled WGS sequence"/>
</dbReference>
<evidence type="ECO:0000313" key="2">
    <source>
        <dbReference type="EMBL" id="KWV88203.1"/>
    </source>
</evidence>